<dbReference type="Proteomes" id="UP000663981">
    <property type="component" value="Unassembled WGS sequence"/>
</dbReference>
<dbReference type="Pfam" id="PF00990">
    <property type="entry name" value="GGDEF"/>
    <property type="match status" value="1"/>
</dbReference>
<evidence type="ECO:0000313" key="6">
    <source>
        <dbReference type="Proteomes" id="UP000663981"/>
    </source>
</evidence>
<dbReference type="Gene3D" id="3.30.450.20">
    <property type="entry name" value="PAS domain"/>
    <property type="match status" value="2"/>
</dbReference>
<feature type="domain" description="PAS" evidence="1">
    <location>
        <begin position="141"/>
        <end position="211"/>
    </location>
</feature>
<dbReference type="Gene3D" id="3.30.70.270">
    <property type="match status" value="1"/>
</dbReference>
<dbReference type="SMART" id="SM00052">
    <property type="entry name" value="EAL"/>
    <property type="match status" value="1"/>
</dbReference>
<dbReference type="SUPFAM" id="SSF55073">
    <property type="entry name" value="Nucleotide cyclase"/>
    <property type="match status" value="1"/>
</dbReference>
<feature type="domain" description="PAC" evidence="2">
    <location>
        <begin position="214"/>
        <end position="265"/>
    </location>
</feature>
<accession>A0ABS3NA73</accession>
<proteinExistence type="predicted"/>
<dbReference type="InterPro" id="IPR035965">
    <property type="entry name" value="PAS-like_dom_sf"/>
</dbReference>
<dbReference type="InterPro" id="IPR052155">
    <property type="entry name" value="Biofilm_reg_signaling"/>
</dbReference>
<dbReference type="PANTHER" id="PTHR44757">
    <property type="entry name" value="DIGUANYLATE CYCLASE DGCP"/>
    <property type="match status" value="1"/>
</dbReference>
<dbReference type="CDD" id="cd00130">
    <property type="entry name" value="PAS"/>
    <property type="match status" value="1"/>
</dbReference>
<evidence type="ECO:0000259" key="4">
    <source>
        <dbReference type="PROSITE" id="PS50887"/>
    </source>
</evidence>
<dbReference type="PROSITE" id="PS50112">
    <property type="entry name" value="PAS"/>
    <property type="match status" value="1"/>
</dbReference>
<dbReference type="NCBIfam" id="TIGR00229">
    <property type="entry name" value="sensory_box"/>
    <property type="match status" value="2"/>
</dbReference>
<dbReference type="InterPro" id="IPR013655">
    <property type="entry name" value="PAS_fold_3"/>
</dbReference>
<keyword evidence="6" id="KW-1185">Reference proteome</keyword>
<dbReference type="CDD" id="cd01949">
    <property type="entry name" value="GGDEF"/>
    <property type="match status" value="1"/>
</dbReference>
<protein>
    <submittedName>
        <fullName evidence="5">EAL domain-containing protein</fullName>
    </submittedName>
</protein>
<dbReference type="Pfam" id="PF08447">
    <property type="entry name" value="PAS_3"/>
    <property type="match status" value="1"/>
</dbReference>
<reference evidence="5 6" key="1">
    <citation type="submission" date="2021-03" db="EMBL/GenBank/DDBJ databases">
        <title>Whole genome sequence of Metabacillus bambusae BG109.</title>
        <authorList>
            <person name="Jeong J.W."/>
        </authorList>
    </citation>
    <scope>NUCLEOTIDE SEQUENCE [LARGE SCALE GENOMIC DNA]</scope>
    <source>
        <strain evidence="5 6">BG109</strain>
    </source>
</reference>
<dbReference type="PROSITE" id="PS50887">
    <property type="entry name" value="GGDEF"/>
    <property type="match status" value="1"/>
</dbReference>
<dbReference type="SUPFAM" id="SSF55785">
    <property type="entry name" value="PYP-like sensor domain (PAS domain)"/>
    <property type="match status" value="2"/>
</dbReference>
<dbReference type="InterPro" id="IPR013656">
    <property type="entry name" value="PAS_4"/>
</dbReference>
<feature type="domain" description="EAL" evidence="3">
    <location>
        <begin position="437"/>
        <end position="690"/>
    </location>
</feature>
<organism evidence="5 6">
    <name type="scientific">Metabacillus bambusae</name>
    <dbReference type="NCBI Taxonomy" id="2795218"/>
    <lineage>
        <taxon>Bacteria</taxon>
        <taxon>Bacillati</taxon>
        <taxon>Bacillota</taxon>
        <taxon>Bacilli</taxon>
        <taxon>Bacillales</taxon>
        <taxon>Bacillaceae</taxon>
        <taxon>Metabacillus</taxon>
    </lineage>
</organism>
<comment type="caution">
    <text evidence="5">The sequence shown here is derived from an EMBL/GenBank/DDBJ whole genome shotgun (WGS) entry which is preliminary data.</text>
</comment>
<evidence type="ECO:0000259" key="1">
    <source>
        <dbReference type="PROSITE" id="PS50112"/>
    </source>
</evidence>
<evidence type="ECO:0000259" key="2">
    <source>
        <dbReference type="PROSITE" id="PS50113"/>
    </source>
</evidence>
<dbReference type="InterPro" id="IPR029787">
    <property type="entry name" value="Nucleotide_cyclase"/>
</dbReference>
<dbReference type="Gene3D" id="3.20.20.450">
    <property type="entry name" value="EAL domain"/>
    <property type="match status" value="1"/>
</dbReference>
<dbReference type="InterPro" id="IPR001610">
    <property type="entry name" value="PAC"/>
</dbReference>
<dbReference type="InterPro" id="IPR000160">
    <property type="entry name" value="GGDEF_dom"/>
</dbReference>
<dbReference type="Pfam" id="PF08448">
    <property type="entry name" value="PAS_4"/>
    <property type="match status" value="1"/>
</dbReference>
<dbReference type="InterPro" id="IPR035919">
    <property type="entry name" value="EAL_sf"/>
</dbReference>
<evidence type="ECO:0000313" key="5">
    <source>
        <dbReference type="EMBL" id="MBO1514884.1"/>
    </source>
</evidence>
<dbReference type="CDD" id="cd01948">
    <property type="entry name" value="EAL"/>
    <property type="match status" value="1"/>
</dbReference>
<dbReference type="SUPFAM" id="SSF141868">
    <property type="entry name" value="EAL domain-like"/>
    <property type="match status" value="1"/>
</dbReference>
<dbReference type="PANTHER" id="PTHR44757:SF2">
    <property type="entry name" value="BIOFILM ARCHITECTURE MAINTENANCE PROTEIN MBAA"/>
    <property type="match status" value="1"/>
</dbReference>
<gene>
    <name evidence="5" type="ORF">I7822_24955</name>
</gene>
<dbReference type="InterPro" id="IPR001633">
    <property type="entry name" value="EAL_dom"/>
</dbReference>
<dbReference type="InterPro" id="IPR000700">
    <property type="entry name" value="PAS-assoc_C"/>
</dbReference>
<sequence length="695" mass="79819">MAAKDEDRVDLYNNFISALDILPDLIILKDAERRWVKANKRVLEVFEIHENHYKGKRDEDLAEIYPNFAEFLPDYIASDLRAWETKNQVKAEEIILVNGKEHLFEVIKTPFFHSNGERKGIIVTCRDITEREKAKRTLAESEEKYRIILENTIDLIAVYNDKALITYASPSYETILGIKPEQLIGIDGTVFIHPDDVKLVVETFRKVFSEGKSYSIVFRVRGKENNFLWIEAKLQPVIHEERVTSSVIISRDITERKILEEQLKHMAYHDLLTGVGNRRLFMEQLQGTISLSESKNESFSIMSLDFDRFKWVNDTFGHDIGDKLLVQFVKRVSKCIRSIDTLARIGGDEFVILLPNIDSREDVIGIANRILASLQEPWKINKHEFVTTSSIGIAEFPQCGDEIDSIMKCADQALYKAKQAGRNNYQFYNEMCLIDSEKELVSGIKKALEQNEFFIVYQPKYNLSTKEVNSVEALIRWDHPEKGLISPIDFISFAENHHLIIPITKWLLEQVCIQCKEWMELGYTPVPISVNISTKHFEEGTLVEDVKKILSKTGFDPTNLILEITESIMNKNEEQAIQTIHQLREMGIKIAIDDFGTGFSSLSYLIKLPIDLINLDKTFLDELTDKKNISLINSIVSLAHNLNLLVVAEGIETENQHQVLDQTGCDIGQGYFFSKPLMGTQLQRAFLDTKERNEN</sequence>
<name>A0ABS3NA73_9BACI</name>
<evidence type="ECO:0000259" key="3">
    <source>
        <dbReference type="PROSITE" id="PS50883"/>
    </source>
</evidence>
<dbReference type="PROSITE" id="PS50883">
    <property type="entry name" value="EAL"/>
    <property type="match status" value="1"/>
</dbReference>
<dbReference type="SMART" id="SM00267">
    <property type="entry name" value="GGDEF"/>
    <property type="match status" value="1"/>
</dbReference>
<dbReference type="SMART" id="SM00091">
    <property type="entry name" value="PAS"/>
    <property type="match status" value="2"/>
</dbReference>
<dbReference type="SMART" id="SM00086">
    <property type="entry name" value="PAC"/>
    <property type="match status" value="2"/>
</dbReference>
<dbReference type="RefSeq" id="WP_207981785.1">
    <property type="nucleotide sequence ID" value="NZ_JAGDEL010000027.1"/>
</dbReference>
<dbReference type="EMBL" id="JAGDEL010000027">
    <property type="protein sequence ID" value="MBO1514884.1"/>
    <property type="molecule type" value="Genomic_DNA"/>
</dbReference>
<feature type="domain" description="PAC" evidence="2">
    <location>
        <begin position="85"/>
        <end position="140"/>
    </location>
</feature>
<dbReference type="Pfam" id="PF00563">
    <property type="entry name" value="EAL"/>
    <property type="match status" value="1"/>
</dbReference>
<dbReference type="PROSITE" id="PS50113">
    <property type="entry name" value="PAC"/>
    <property type="match status" value="2"/>
</dbReference>
<dbReference type="NCBIfam" id="TIGR00254">
    <property type="entry name" value="GGDEF"/>
    <property type="match status" value="1"/>
</dbReference>
<feature type="domain" description="GGDEF" evidence="4">
    <location>
        <begin position="297"/>
        <end position="430"/>
    </location>
</feature>
<dbReference type="InterPro" id="IPR043128">
    <property type="entry name" value="Rev_trsase/Diguanyl_cyclase"/>
</dbReference>
<dbReference type="InterPro" id="IPR000014">
    <property type="entry name" value="PAS"/>
</dbReference>